<evidence type="ECO:0000256" key="8">
    <source>
        <dbReference type="SAM" id="Phobius"/>
    </source>
</evidence>
<evidence type="ECO:0000256" key="2">
    <source>
        <dbReference type="ARBA" id="ARBA00004651"/>
    </source>
</evidence>
<evidence type="ECO:0000256" key="4">
    <source>
        <dbReference type="ARBA" id="ARBA00022692"/>
    </source>
</evidence>
<gene>
    <name evidence="9" type="primary">fliR_7</name>
    <name evidence="9" type="ORF">GALL_247510</name>
</gene>
<evidence type="ECO:0000256" key="3">
    <source>
        <dbReference type="ARBA" id="ARBA00022475"/>
    </source>
</evidence>
<feature type="transmembrane region" description="Helical" evidence="8">
    <location>
        <begin position="214"/>
        <end position="237"/>
    </location>
</feature>
<keyword evidence="9" id="KW-0282">Flagellum</keyword>
<dbReference type="InterPro" id="IPR006303">
    <property type="entry name" value="FliR"/>
</dbReference>
<name>A0A1J5RC32_9ZZZZ</name>
<feature type="transmembrane region" description="Helical" evidence="8">
    <location>
        <begin position="72"/>
        <end position="96"/>
    </location>
</feature>
<keyword evidence="4 8" id="KW-0812">Transmembrane</keyword>
<accession>A0A1J5RC32</accession>
<evidence type="ECO:0000313" key="9">
    <source>
        <dbReference type="EMBL" id="OIQ93329.1"/>
    </source>
</evidence>
<dbReference type="GO" id="GO:0005886">
    <property type="term" value="C:plasma membrane"/>
    <property type="evidence" value="ECO:0007669"/>
    <property type="project" value="UniProtKB-SubCell"/>
</dbReference>
<evidence type="ECO:0000256" key="6">
    <source>
        <dbReference type="ARBA" id="ARBA00023136"/>
    </source>
</evidence>
<proteinExistence type="predicted"/>
<feature type="transmembrane region" description="Helical" evidence="8">
    <location>
        <begin position="172"/>
        <end position="202"/>
    </location>
</feature>
<keyword evidence="9" id="KW-0969">Cilium</keyword>
<sequence>MISFSNAQLNAWIATFAYPLARILAVVMTAPVFSNVALTTQIRLILGLAISFALAPALPAMPAIAVDSWQGLLVLVQQILIGVVIGFTLNIVFAVVDLAGQLIGLQMGLGFASFYDPQSAAQTPVLSEFLGLLATLIFLALNGHLLTLSALAESFTLLPVGGGPFAAKGFVAVLTWSATLFSTGVLLALPLIAALLVANIALGVLARIAPQLNIFAVGFPVTIVAGFTVLTLAMPYLGAALERLYDNGFAALSGVLRAGGALP</sequence>
<keyword evidence="3" id="KW-1003">Cell membrane</keyword>
<keyword evidence="7" id="KW-0975">Bacterial flagellum</keyword>
<dbReference type="GO" id="GO:0009425">
    <property type="term" value="C:bacterial-type flagellum basal body"/>
    <property type="evidence" value="ECO:0007669"/>
    <property type="project" value="UniProtKB-SubCell"/>
</dbReference>
<dbReference type="AlphaFoldDB" id="A0A1J5RC32"/>
<dbReference type="NCBIfam" id="TIGR01400">
    <property type="entry name" value="fliR"/>
    <property type="match status" value="1"/>
</dbReference>
<protein>
    <submittedName>
        <fullName evidence="9">Flagellar biosynthetic protein FliR</fullName>
    </submittedName>
</protein>
<dbReference type="GO" id="GO:0044780">
    <property type="term" value="P:bacterial-type flagellum assembly"/>
    <property type="evidence" value="ECO:0007669"/>
    <property type="project" value="InterPro"/>
</dbReference>
<comment type="subcellular location">
    <subcellularLocation>
        <location evidence="1">Bacterial flagellum basal body</location>
    </subcellularLocation>
    <subcellularLocation>
        <location evidence="2">Cell membrane</location>
        <topology evidence="2">Multi-pass membrane protein</topology>
    </subcellularLocation>
</comment>
<evidence type="ECO:0000256" key="5">
    <source>
        <dbReference type="ARBA" id="ARBA00022989"/>
    </source>
</evidence>
<feature type="transmembrane region" description="Helical" evidence="8">
    <location>
        <begin position="129"/>
        <end position="152"/>
    </location>
</feature>
<dbReference type="InterPro" id="IPR002010">
    <property type="entry name" value="T3SS_IM_R"/>
</dbReference>
<dbReference type="GO" id="GO:0006605">
    <property type="term" value="P:protein targeting"/>
    <property type="evidence" value="ECO:0007669"/>
    <property type="project" value="InterPro"/>
</dbReference>
<evidence type="ECO:0000256" key="1">
    <source>
        <dbReference type="ARBA" id="ARBA00004117"/>
    </source>
</evidence>
<keyword evidence="6 8" id="KW-0472">Membrane</keyword>
<dbReference type="PRINTS" id="PR00953">
    <property type="entry name" value="TYPE3IMRPROT"/>
</dbReference>
<keyword evidence="9" id="KW-0966">Cell projection</keyword>
<feature type="transmembrane region" description="Helical" evidence="8">
    <location>
        <begin position="12"/>
        <end position="33"/>
    </location>
</feature>
<dbReference type="PANTHER" id="PTHR30065">
    <property type="entry name" value="FLAGELLAR BIOSYNTHETIC PROTEIN FLIR"/>
    <property type="match status" value="1"/>
</dbReference>
<organism evidence="9">
    <name type="scientific">mine drainage metagenome</name>
    <dbReference type="NCBI Taxonomy" id="410659"/>
    <lineage>
        <taxon>unclassified sequences</taxon>
        <taxon>metagenomes</taxon>
        <taxon>ecological metagenomes</taxon>
    </lineage>
</organism>
<feature type="transmembrane region" description="Helical" evidence="8">
    <location>
        <begin position="45"/>
        <end position="66"/>
    </location>
</feature>
<reference evidence="9" key="1">
    <citation type="submission" date="2016-10" db="EMBL/GenBank/DDBJ databases">
        <title>Sequence of Gallionella enrichment culture.</title>
        <authorList>
            <person name="Poehlein A."/>
            <person name="Muehling M."/>
            <person name="Daniel R."/>
        </authorList>
    </citation>
    <scope>NUCLEOTIDE SEQUENCE</scope>
</reference>
<evidence type="ECO:0000256" key="7">
    <source>
        <dbReference type="ARBA" id="ARBA00023143"/>
    </source>
</evidence>
<dbReference type="PANTHER" id="PTHR30065:SF8">
    <property type="entry name" value="FLAGELLAR BIOSYNTHETIC PROTEIN FLIR"/>
    <property type="match status" value="1"/>
</dbReference>
<comment type="caution">
    <text evidence="9">The sequence shown here is derived from an EMBL/GenBank/DDBJ whole genome shotgun (WGS) entry which is preliminary data.</text>
</comment>
<keyword evidence="5 8" id="KW-1133">Transmembrane helix</keyword>
<dbReference type="EMBL" id="MLJW01000210">
    <property type="protein sequence ID" value="OIQ93329.1"/>
    <property type="molecule type" value="Genomic_DNA"/>
</dbReference>
<dbReference type="Pfam" id="PF01311">
    <property type="entry name" value="Bac_export_1"/>
    <property type="match status" value="1"/>
</dbReference>